<keyword evidence="1" id="KW-0238">DNA-binding</keyword>
<proteinExistence type="predicted"/>
<gene>
    <name evidence="2" type="ORF">SAMN04489760_10242</name>
</gene>
<organism evidence="2 3">
    <name type="scientific">Syntrophus gentianae</name>
    <dbReference type="NCBI Taxonomy" id="43775"/>
    <lineage>
        <taxon>Bacteria</taxon>
        <taxon>Pseudomonadati</taxon>
        <taxon>Thermodesulfobacteriota</taxon>
        <taxon>Syntrophia</taxon>
        <taxon>Syntrophales</taxon>
        <taxon>Syntrophaceae</taxon>
        <taxon>Syntrophus</taxon>
    </lineage>
</organism>
<dbReference type="EMBL" id="FOBS01000002">
    <property type="protein sequence ID" value="SEL99318.1"/>
    <property type="molecule type" value="Genomic_DNA"/>
</dbReference>
<sequence>MGNLSHYNLGDVLPEFQKFLLEKKLAPEKNVFFYALWASKYFNYARQKQIPSDEYREHAIIEFLEALKTLPNVSDWQVRKAGDAIRLYYFHYLGLKPVYLFICHKIE</sequence>
<dbReference type="InterPro" id="IPR010998">
    <property type="entry name" value="Integrase_recombinase_N"/>
</dbReference>
<keyword evidence="3" id="KW-1185">Reference proteome</keyword>
<evidence type="ECO:0000313" key="3">
    <source>
        <dbReference type="Proteomes" id="UP000198744"/>
    </source>
</evidence>
<reference evidence="2 3" key="1">
    <citation type="submission" date="2016-10" db="EMBL/GenBank/DDBJ databases">
        <authorList>
            <person name="de Groot N.N."/>
        </authorList>
    </citation>
    <scope>NUCLEOTIDE SEQUENCE [LARGE SCALE GENOMIC DNA]</scope>
    <source>
        <strain evidence="2 3">DSM 8423</strain>
    </source>
</reference>
<accession>A0A1H7URL5</accession>
<protein>
    <recommendedName>
        <fullName evidence="4">Phage integrase, N-terminal SAM-like domain</fullName>
    </recommendedName>
</protein>
<dbReference type="AlphaFoldDB" id="A0A1H7URL5"/>
<dbReference type="Proteomes" id="UP000198744">
    <property type="component" value="Unassembled WGS sequence"/>
</dbReference>
<evidence type="ECO:0000256" key="1">
    <source>
        <dbReference type="ARBA" id="ARBA00023125"/>
    </source>
</evidence>
<evidence type="ECO:0008006" key="4">
    <source>
        <dbReference type="Google" id="ProtNLM"/>
    </source>
</evidence>
<dbReference type="GO" id="GO:0003677">
    <property type="term" value="F:DNA binding"/>
    <property type="evidence" value="ECO:0007669"/>
    <property type="project" value="UniProtKB-KW"/>
</dbReference>
<dbReference type="Gene3D" id="1.10.150.130">
    <property type="match status" value="1"/>
</dbReference>
<evidence type="ECO:0000313" key="2">
    <source>
        <dbReference type="EMBL" id="SEL99318.1"/>
    </source>
</evidence>
<name>A0A1H7URL5_9BACT</name>